<comment type="similarity">
    <text evidence="8">Belongs to the FliO/MopB family.</text>
</comment>
<evidence type="ECO:0000256" key="3">
    <source>
        <dbReference type="ARBA" id="ARBA00022475"/>
    </source>
</evidence>
<reference evidence="11 12" key="1">
    <citation type="journal article" date="2016" name="Nat. Commun.">
        <title>Thousands of microbial genomes shed light on interconnected biogeochemical processes in an aquifer system.</title>
        <authorList>
            <person name="Anantharaman K."/>
            <person name="Brown C.T."/>
            <person name="Hug L.A."/>
            <person name="Sharon I."/>
            <person name="Castelle C.J."/>
            <person name="Probst A.J."/>
            <person name="Thomas B.C."/>
            <person name="Singh A."/>
            <person name="Wilkins M.J."/>
            <person name="Karaoz U."/>
            <person name="Brodie E.L."/>
            <person name="Williams K.H."/>
            <person name="Hubbard S.S."/>
            <person name="Banfield J.F."/>
        </authorList>
    </citation>
    <scope>NUCLEOTIDE SEQUENCE [LARGE SCALE GENOMIC DNA]</scope>
</reference>
<protein>
    <recommendedName>
        <fullName evidence="13">Flagellar protein</fullName>
    </recommendedName>
</protein>
<keyword evidence="5 9" id="KW-1133">Transmembrane helix</keyword>
<feature type="transmembrane region" description="Helical" evidence="9">
    <location>
        <begin position="179"/>
        <end position="200"/>
    </location>
</feature>
<organism evidence="11 12">
    <name type="scientific">Candidatus Lambdaproteobacteria bacterium RIFOXYD2_FULL_56_26</name>
    <dbReference type="NCBI Taxonomy" id="1817773"/>
    <lineage>
        <taxon>Bacteria</taxon>
        <taxon>Pseudomonadati</taxon>
        <taxon>Pseudomonadota</taxon>
        <taxon>Candidatus Lambdaproteobacteria</taxon>
    </lineage>
</organism>
<evidence type="ECO:0000256" key="2">
    <source>
        <dbReference type="ARBA" id="ARBA00004236"/>
    </source>
</evidence>
<dbReference type="GO" id="GO:0009425">
    <property type="term" value="C:bacterial-type flagellum basal body"/>
    <property type="evidence" value="ECO:0007669"/>
    <property type="project" value="UniProtKB-SubCell"/>
</dbReference>
<evidence type="ECO:0008006" key="13">
    <source>
        <dbReference type="Google" id="ProtNLM"/>
    </source>
</evidence>
<dbReference type="PANTHER" id="PTHR38766:SF1">
    <property type="entry name" value="FLAGELLAR PROTEIN FLIO"/>
    <property type="match status" value="1"/>
</dbReference>
<feature type="signal peptide" evidence="10">
    <location>
        <begin position="1"/>
        <end position="21"/>
    </location>
</feature>
<evidence type="ECO:0000256" key="9">
    <source>
        <dbReference type="SAM" id="Phobius"/>
    </source>
</evidence>
<comment type="subcellular location">
    <subcellularLocation>
        <location evidence="1">Bacterial flagellum basal body</location>
    </subcellularLocation>
    <subcellularLocation>
        <location evidence="2">Cell membrane</location>
    </subcellularLocation>
</comment>
<dbReference type="EMBL" id="MFNF01000001">
    <property type="protein sequence ID" value="OGH05013.1"/>
    <property type="molecule type" value="Genomic_DNA"/>
</dbReference>
<dbReference type="GO" id="GO:0044781">
    <property type="term" value="P:bacterial-type flagellum organization"/>
    <property type="evidence" value="ECO:0007669"/>
    <property type="project" value="InterPro"/>
</dbReference>
<evidence type="ECO:0000256" key="8">
    <source>
        <dbReference type="ARBA" id="ARBA00037937"/>
    </source>
</evidence>
<evidence type="ECO:0000256" key="5">
    <source>
        <dbReference type="ARBA" id="ARBA00022989"/>
    </source>
</evidence>
<evidence type="ECO:0000313" key="11">
    <source>
        <dbReference type="EMBL" id="OGH05013.1"/>
    </source>
</evidence>
<dbReference type="GO" id="GO:0005886">
    <property type="term" value="C:plasma membrane"/>
    <property type="evidence" value="ECO:0007669"/>
    <property type="project" value="UniProtKB-SubCell"/>
</dbReference>
<evidence type="ECO:0000256" key="6">
    <source>
        <dbReference type="ARBA" id="ARBA00023136"/>
    </source>
</evidence>
<keyword evidence="6 9" id="KW-0472">Membrane</keyword>
<sequence length="320" mass="35708">MKPTVFLCLLLSLFCTGALWAAEDESSDSAPEGVLRKLESKQTEERTEVHLTFLKDYSQSISYHFDPGVFTATLPHAKFGPDQEHLRINNQFVEAVRLRQEGKNILLEIRFADPKFDAVSKVGHQAEFERLTFLVYKNAPSPELIGGPEPAPKEVAVKAPTPAPSSLGAEVPQMSTFELLQILIALTFVLALIYAALWTYNRFFLKNLNAKRGQYKIKLASSFHLSPKQKVVVLEVNDMAFACGVTPTQIGVIAQVDKGEFSRFMDSRTGGAKESVDFARLREEYRASRIAQEEAAQAPVQKANFAAELFEKVKKLKPID</sequence>
<evidence type="ECO:0000256" key="1">
    <source>
        <dbReference type="ARBA" id="ARBA00004117"/>
    </source>
</evidence>
<accession>A0A1F6H3R9</accession>
<keyword evidence="10" id="KW-0732">Signal</keyword>
<evidence type="ECO:0000256" key="7">
    <source>
        <dbReference type="ARBA" id="ARBA00023143"/>
    </source>
</evidence>
<dbReference type="InterPro" id="IPR052205">
    <property type="entry name" value="FliO/MopB"/>
</dbReference>
<dbReference type="InterPro" id="IPR022781">
    <property type="entry name" value="Flagellar_biosynth_FliO"/>
</dbReference>
<gene>
    <name evidence="11" type="ORF">A2557_08560</name>
</gene>
<feature type="chain" id="PRO_5009524934" description="Flagellar protein" evidence="10">
    <location>
        <begin position="22"/>
        <end position="320"/>
    </location>
</feature>
<proteinExistence type="inferred from homology"/>
<evidence type="ECO:0000313" key="12">
    <source>
        <dbReference type="Proteomes" id="UP000177583"/>
    </source>
</evidence>
<evidence type="ECO:0000256" key="10">
    <source>
        <dbReference type="SAM" id="SignalP"/>
    </source>
</evidence>
<evidence type="ECO:0000256" key="4">
    <source>
        <dbReference type="ARBA" id="ARBA00022692"/>
    </source>
</evidence>
<dbReference type="PANTHER" id="PTHR38766">
    <property type="entry name" value="FLAGELLAR PROTEIN FLIO"/>
    <property type="match status" value="1"/>
</dbReference>
<keyword evidence="3" id="KW-1003">Cell membrane</keyword>
<keyword evidence="7" id="KW-0975">Bacterial flagellum</keyword>
<dbReference type="Proteomes" id="UP000177583">
    <property type="component" value="Unassembled WGS sequence"/>
</dbReference>
<name>A0A1F6H3R9_9PROT</name>
<keyword evidence="4 9" id="KW-0812">Transmembrane</keyword>
<dbReference type="Pfam" id="PF04347">
    <property type="entry name" value="FliO"/>
    <property type="match status" value="1"/>
</dbReference>
<comment type="caution">
    <text evidence="11">The sequence shown here is derived from an EMBL/GenBank/DDBJ whole genome shotgun (WGS) entry which is preliminary data.</text>
</comment>
<dbReference type="AlphaFoldDB" id="A0A1F6H3R9"/>